<organism evidence="2 3">
    <name type="scientific">Arenibacter aquaticus</name>
    <dbReference type="NCBI Taxonomy" id="2489054"/>
    <lineage>
        <taxon>Bacteria</taxon>
        <taxon>Pseudomonadati</taxon>
        <taxon>Bacteroidota</taxon>
        <taxon>Flavobacteriia</taxon>
        <taxon>Flavobacteriales</taxon>
        <taxon>Flavobacteriaceae</taxon>
        <taxon>Arenibacter</taxon>
    </lineage>
</organism>
<protein>
    <submittedName>
        <fullName evidence="2">Uncharacterized protein</fullName>
    </submittedName>
</protein>
<dbReference type="EMBL" id="RQPJ01000003">
    <property type="protein sequence ID" value="RTE54138.1"/>
    <property type="molecule type" value="Genomic_DNA"/>
</dbReference>
<dbReference type="Pfam" id="PF20130">
    <property type="entry name" value="DUF6520"/>
    <property type="match status" value="1"/>
</dbReference>
<keyword evidence="3" id="KW-1185">Reference proteome</keyword>
<reference evidence="2 3" key="1">
    <citation type="submission" date="2018-11" db="EMBL/GenBank/DDBJ databases">
        <title>Arenibacter aquaticus sp.nov., a marine bacterium isolated from surface seawater in the South China Sea.</title>
        <authorList>
            <person name="Guo J."/>
            <person name="Sun J."/>
        </authorList>
    </citation>
    <scope>NUCLEOTIDE SEQUENCE [LARGE SCALE GENOMIC DNA]</scope>
    <source>
        <strain evidence="2 3">GUO666</strain>
    </source>
</reference>
<evidence type="ECO:0000313" key="2">
    <source>
        <dbReference type="EMBL" id="RTE54138.1"/>
    </source>
</evidence>
<evidence type="ECO:0000256" key="1">
    <source>
        <dbReference type="SAM" id="MobiDB-lite"/>
    </source>
</evidence>
<dbReference type="InterPro" id="IPR045391">
    <property type="entry name" value="DUF6520"/>
</dbReference>
<evidence type="ECO:0000313" key="3">
    <source>
        <dbReference type="Proteomes" id="UP000267585"/>
    </source>
</evidence>
<dbReference type="AlphaFoldDB" id="A0A3S0ANH1"/>
<comment type="caution">
    <text evidence="2">The sequence shown here is derived from an EMBL/GenBank/DDBJ whole genome shotgun (WGS) entry which is preliminary data.</text>
</comment>
<accession>A0A3S0ANH1</accession>
<dbReference type="Proteomes" id="UP000267585">
    <property type="component" value="Unassembled WGS sequence"/>
</dbReference>
<name>A0A3S0ANH1_9FLAO</name>
<dbReference type="OrthoDB" id="1443756at2"/>
<sequence>MLAFVFAIALSFAFVSTTSEDYYATGFIQIGTTWYEVDMDCSPGEELCKVTLEGDETETKYQVYDDENGNPLESTSPFPEEIPDPRLNP</sequence>
<proteinExistence type="predicted"/>
<gene>
    <name evidence="2" type="ORF">EHW67_09455</name>
</gene>
<feature type="region of interest" description="Disordered" evidence="1">
    <location>
        <begin position="63"/>
        <end position="89"/>
    </location>
</feature>